<organism evidence="3 4">
    <name type="scientific">Nitrosomonas mobilis</name>
    <dbReference type="NCBI Taxonomy" id="51642"/>
    <lineage>
        <taxon>Bacteria</taxon>
        <taxon>Pseudomonadati</taxon>
        <taxon>Pseudomonadota</taxon>
        <taxon>Betaproteobacteria</taxon>
        <taxon>Nitrosomonadales</taxon>
        <taxon>Nitrosomonadaceae</taxon>
        <taxon>Nitrosomonas</taxon>
    </lineage>
</organism>
<dbReference type="InterPro" id="IPR010131">
    <property type="entry name" value="MdtP/NodT-like"/>
</dbReference>
<evidence type="ECO:0000256" key="2">
    <source>
        <dbReference type="SAM" id="Coils"/>
    </source>
</evidence>
<gene>
    <name evidence="3" type="ORF">NSMM_350026</name>
</gene>
<evidence type="ECO:0000313" key="3">
    <source>
        <dbReference type="EMBL" id="SCZ85162.1"/>
    </source>
</evidence>
<dbReference type="Proteomes" id="UP000198729">
    <property type="component" value="Unassembled WGS sequence"/>
</dbReference>
<dbReference type="Pfam" id="PF02321">
    <property type="entry name" value="OEP"/>
    <property type="match status" value="2"/>
</dbReference>
<dbReference type="InterPro" id="IPR003423">
    <property type="entry name" value="OMP_efflux"/>
</dbReference>
<dbReference type="PANTHER" id="PTHR30203">
    <property type="entry name" value="OUTER MEMBRANE CATION EFFLUX PROTEIN"/>
    <property type="match status" value="1"/>
</dbReference>
<dbReference type="PANTHER" id="PTHR30203:SF24">
    <property type="entry name" value="BLR4935 PROTEIN"/>
    <property type="match status" value="1"/>
</dbReference>
<protein>
    <submittedName>
        <fullName evidence="3">Outer membrane efflux protein</fullName>
    </submittedName>
</protein>
<feature type="coiled-coil region" evidence="2">
    <location>
        <begin position="399"/>
        <end position="426"/>
    </location>
</feature>
<dbReference type="EMBL" id="FMWO01000042">
    <property type="protein sequence ID" value="SCZ85162.1"/>
    <property type="molecule type" value="Genomic_DNA"/>
</dbReference>
<comment type="similarity">
    <text evidence="1">Belongs to the outer membrane factor (OMF) (TC 1.B.17) family.</text>
</comment>
<evidence type="ECO:0000256" key="1">
    <source>
        <dbReference type="ARBA" id="ARBA00007613"/>
    </source>
</evidence>
<dbReference type="SUPFAM" id="SSF56954">
    <property type="entry name" value="Outer membrane efflux proteins (OEP)"/>
    <property type="match status" value="1"/>
</dbReference>
<keyword evidence="4" id="KW-1185">Reference proteome</keyword>
<accession>A0A1G5SDE4</accession>
<sequence>MLAIQYNTTVISMQKKFVGHFLGSFAAGLFFSGVVTAASNLYTIEDIQRLGLQANGLLQAARTQVEIAKSEVVSAAAFPNPEVSFMAGPDSPRLPEIDTGPASMQRQVTVSQPLENPLLRNARIDGAEAGVEASRASLDQARADLTARLRVTVYEYLLRKGQAEIESDIYDLMEAIRRRISLSVEVGEVARFELIRADTEVMTAANRKQATLLDVERSRIALLQLTAGTLPPTFDVVARLGDPVDLPSLEELRAELPVSNPDIVRLEAEQARANLRIDQEKAAVLPSVNILYSNYQDRQFTSNTAGLSVKIPLFYRRRGEIDAAVFDAARLRETLDYRRYEIVRLLESAWQSMEIARRRVEMFEGGIVREAEAALRVAETAFRLGERGFMEVLDTQRVLRNTRSELLQAQFELQAAAAEIDRLRAHYPQDQYIE</sequence>
<reference evidence="3 4" key="1">
    <citation type="submission" date="2016-10" db="EMBL/GenBank/DDBJ databases">
        <authorList>
            <person name="de Groot N.N."/>
        </authorList>
    </citation>
    <scope>NUCLEOTIDE SEQUENCE [LARGE SCALE GENOMIC DNA]</scope>
    <source>
        <strain evidence="3">1</strain>
    </source>
</reference>
<dbReference type="Gene3D" id="1.20.1600.10">
    <property type="entry name" value="Outer membrane efflux proteins (OEP)"/>
    <property type="match status" value="1"/>
</dbReference>
<keyword evidence="2" id="KW-0175">Coiled coil</keyword>
<proteinExistence type="inferred from homology"/>
<evidence type="ECO:0000313" key="4">
    <source>
        <dbReference type="Proteomes" id="UP000198729"/>
    </source>
</evidence>
<dbReference type="STRING" id="51642.NSMM_350026"/>
<name>A0A1G5SDE4_9PROT</name>
<dbReference type="GO" id="GO:0015562">
    <property type="term" value="F:efflux transmembrane transporter activity"/>
    <property type="evidence" value="ECO:0007669"/>
    <property type="project" value="InterPro"/>
</dbReference>
<dbReference type="AlphaFoldDB" id="A0A1G5SDE4"/>